<reference evidence="1" key="1">
    <citation type="journal article" date="2023" name="Plant J.">
        <title>Genome sequences and population genomics provide insights into the demographic history, inbreeding, and mutation load of two 'living fossil' tree species of Dipteronia.</title>
        <authorList>
            <person name="Feng Y."/>
            <person name="Comes H.P."/>
            <person name="Chen J."/>
            <person name="Zhu S."/>
            <person name="Lu R."/>
            <person name="Zhang X."/>
            <person name="Li P."/>
            <person name="Qiu J."/>
            <person name="Olsen K.M."/>
            <person name="Qiu Y."/>
        </authorList>
    </citation>
    <scope>NUCLEOTIDE SEQUENCE</scope>
    <source>
        <strain evidence="1">NBL</strain>
    </source>
</reference>
<accession>A0AAE0DVU2</accession>
<comment type="caution">
    <text evidence="1">The sequence shown here is derived from an EMBL/GenBank/DDBJ whole genome shotgun (WGS) entry which is preliminary data.</text>
</comment>
<gene>
    <name evidence="1" type="ORF">Dsin_029787</name>
</gene>
<keyword evidence="2" id="KW-1185">Reference proteome</keyword>
<dbReference type="AlphaFoldDB" id="A0AAE0DVU2"/>
<evidence type="ECO:0000313" key="1">
    <source>
        <dbReference type="EMBL" id="KAK3190226.1"/>
    </source>
</evidence>
<sequence>MIYEGMVDILRKRSKGYKVAEEERLYLGFLKGKEGCSMDIFSDDCLLGALAKEKHKNFEDYQEDVLCLDCVSGPDKSDDKERTRRSLELQFFV</sequence>
<proteinExistence type="predicted"/>
<organism evidence="1 2">
    <name type="scientific">Dipteronia sinensis</name>
    <dbReference type="NCBI Taxonomy" id="43782"/>
    <lineage>
        <taxon>Eukaryota</taxon>
        <taxon>Viridiplantae</taxon>
        <taxon>Streptophyta</taxon>
        <taxon>Embryophyta</taxon>
        <taxon>Tracheophyta</taxon>
        <taxon>Spermatophyta</taxon>
        <taxon>Magnoliopsida</taxon>
        <taxon>eudicotyledons</taxon>
        <taxon>Gunneridae</taxon>
        <taxon>Pentapetalae</taxon>
        <taxon>rosids</taxon>
        <taxon>malvids</taxon>
        <taxon>Sapindales</taxon>
        <taxon>Sapindaceae</taxon>
        <taxon>Hippocastanoideae</taxon>
        <taxon>Acereae</taxon>
        <taxon>Dipteronia</taxon>
    </lineage>
</organism>
<protein>
    <submittedName>
        <fullName evidence="1">Uncharacterized protein</fullName>
    </submittedName>
</protein>
<dbReference type="Proteomes" id="UP001281410">
    <property type="component" value="Unassembled WGS sequence"/>
</dbReference>
<evidence type="ECO:0000313" key="2">
    <source>
        <dbReference type="Proteomes" id="UP001281410"/>
    </source>
</evidence>
<name>A0AAE0DVU2_9ROSI</name>
<dbReference type="EMBL" id="JANJYJ010000009">
    <property type="protein sequence ID" value="KAK3190226.1"/>
    <property type="molecule type" value="Genomic_DNA"/>
</dbReference>